<organism evidence="3 4">
    <name type="scientific">Dispira parvispora</name>
    <dbReference type="NCBI Taxonomy" id="1520584"/>
    <lineage>
        <taxon>Eukaryota</taxon>
        <taxon>Fungi</taxon>
        <taxon>Fungi incertae sedis</taxon>
        <taxon>Zoopagomycota</taxon>
        <taxon>Kickxellomycotina</taxon>
        <taxon>Dimargaritomycetes</taxon>
        <taxon>Dimargaritales</taxon>
        <taxon>Dimargaritaceae</taxon>
        <taxon>Dispira</taxon>
    </lineage>
</organism>
<feature type="signal peptide" evidence="2">
    <location>
        <begin position="1"/>
        <end position="19"/>
    </location>
</feature>
<dbReference type="Proteomes" id="UP001150925">
    <property type="component" value="Unassembled WGS sequence"/>
</dbReference>
<feature type="compositionally biased region" description="Basic and acidic residues" evidence="1">
    <location>
        <begin position="72"/>
        <end position="88"/>
    </location>
</feature>
<sequence>MRYILTIVLWAILSLSVTCVPGPSYRNLIQSGIKRFTQSWYRYKVKKHYTEKRRLEGSRTMETTVNSAVSDGLRRLENKPKSEKQAMKDEQISYHLDKAFKYSQKLLPSSSK</sequence>
<dbReference type="EMBL" id="JANBPY010000209">
    <property type="protein sequence ID" value="KAJ1968255.1"/>
    <property type="molecule type" value="Genomic_DNA"/>
</dbReference>
<accession>A0A9W8E958</accession>
<feature type="chain" id="PRO_5040793496" evidence="2">
    <location>
        <begin position="20"/>
        <end position="112"/>
    </location>
</feature>
<feature type="region of interest" description="Disordered" evidence="1">
    <location>
        <begin position="66"/>
        <end position="88"/>
    </location>
</feature>
<evidence type="ECO:0000256" key="1">
    <source>
        <dbReference type="SAM" id="MobiDB-lite"/>
    </source>
</evidence>
<protein>
    <submittedName>
        <fullName evidence="3">Uncharacterized protein</fullName>
    </submittedName>
</protein>
<evidence type="ECO:0000313" key="3">
    <source>
        <dbReference type="EMBL" id="KAJ1968255.1"/>
    </source>
</evidence>
<keyword evidence="4" id="KW-1185">Reference proteome</keyword>
<keyword evidence="2" id="KW-0732">Signal</keyword>
<name>A0A9W8E958_9FUNG</name>
<dbReference type="AlphaFoldDB" id="A0A9W8E958"/>
<evidence type="ECO:0000313" key="4">
    <source>
        <dbReference type="Proteomes" id="UP001150925"/>
    </source>
</evidence>
<evidence type="ECO:0000256" key="2">
    <source>
        <dbReference type="SAM" id="SignalP"/>
    </source>
</evidence>
<gene>
    <name evidence="3" type="ORF">IWQ62_001354</name>
</gene>
<proteinExistence type="predicted"/>
<reference evidence="3" key="1">
    <citation type="submission" date="2022-07" db="EMBL/GenBank/DDBJ databases">
        <title>Phylogenomic reconstructions and comparative analyses of Kickxellomycotina fungi.</title>
        <authorList>
            <person name="Reynolds N.K."/>
            <person name="Stajich J.E."/>
            <person name="Barry K."/>
            <person name="Grigoriev I.V."/>
            <person name="Crous P."/>
            <person name="Smith M.E."/>
        </authorList>
    </citation>
    <scope>NUCLEOTIDE SEQUENCE</scope>
    <source>
        <strain evidence="3">RSA 1196</strain>
    </source>
</reference>
<comment type="caution">
    <text evidence="3">The sequence shown here is derived from an EMBL/GenBank/DDBJ whole genome shotgun (WGS) entry which is preliminary data.</text>
</comment>